<dbReference type="InterPro" id="IPR018155">
    <property type="entry name" value="Hyaluronidase"/>
</dbReference>
<dbReference type="Pfam" id="PF01630">
    <property type="entry name" value="Glyco_hydro_56"/>
    <property type="match status" value="1"/>
</dbReference>
<dbReference type="HOGENOM" id="CLU_2226485_0_0_1"/>
<dbReference type="GO" id="GO:0030214">
    <property type="term" value="P:hyaluronan catabolic process"/>
    <property type="evidence" value="ECO:0007669"/>
    <property type="project" value="TreeGrafter"/>
</dbReference>
<protein>
    <recommendedName>
        <fullName evidence="3">Hyaluronidase</fullName>
        <ecNumber evidence="3">3.2.1.35</ecNumber>
    </recommendedName>
</protein>
<organism evidence="4 5">
    <name type="scientific">Strigamia maritima</name>
    <name type="common">European centipede</name>
    <name type="synonym">Geophilus maritimus</name>
    <dbReference type="NCBI Taxonomy" id="126957"/>
    <lineage>
        <taxon>Eukaryota</taxon>
        <taxon>Metazoa</taxon>
        <taxon>Ecdysozoa</taxon>
        <taxon>Arthropoda</taxon>
        <taxon>Myriapoda</taxon>
        <taxon>Chilopoda</taxon>
        <taxon>Pleurostigmophora</taxon>
        <taxon>Geophilomorpha</taxon>
        <taxon>Linotaeniidae</taxon>
        <taxon>Strigamia</taxon>
    </lineage>
</organism>
<reference evidence="5" key="1">
    <citation type="submission" date="2011-05" db="EMBL/GenBank/DDBJ databases">
        <authorList>
            <person name="Richards S.R."/>
            <person name="Qu J."/>
            <person name="Jiang H."/>
            <person name="Jhangiani S.N."/>
            <person name="Agravi P."/>
            <person name="Goodspeed R."/>
            <person name="Gross S."/>
            <person name="Mandapat C."/>
            <person name="Jackson L."/>
            <person name="Mathew T."/>
            <person name="Pu L."/>
            <person name="Thornton R."/>
            <person name="Saada N."/>
            <person name="Wilczek-Boney K.B."/>
            <person name="Lee S."/>
            <person name="Kovar C."/>
            <person name="Wu Y."/>
            <person name="Scherer S.E."/>
            <person name="Worley K.C."/>
            <person name="Muzny D.M."/>
            <person name="Gibbs R."/>
        </authorList>
    </citation>
    <scope>NUCLEOTIDE SEQUENCE</scope>
    <source>
        <strain evidence="5">Brora</strain>
    </source>
</reference>
<accession>T1JL26</accession>
<dbReference type="InterPro" id="IPR017853">
    <property type="entry name" value="GH"/>
</dbReference>
<dbReference type="Gene3D" id="3.20.20.70">
    <property type="entry name" value="Aldolase class I"/>
    <property type="match status" value="1"/>
</dbReference>
<reference evidence="4" key="2">
    <citation type="submission" date="2015-02" db="UniProtKB">
        <authorList>
            <consortium name="EnsemblMetazoa"/>
        </authorList>
    </citation>
    <scope>IDENTIFICATION</scope>
</reference>
<dbReference type="GO" id="GO:0005975">
    <property type="term" value="P:carbohydrate metabolic process"/>
    <property type="evidence" value="ECO:0007669"/>
    <property type="project" value="InterPro"/>
</dbReference>
<evidence type="ECO:0000313" key="5">
    <source>
        <dbReference type="Proteomes" id="UP000014500"/>
    </source>
</evidence>
<dbReference type="STRING" id="126957.T1JL26"/>
<evidence type="ECO:0000313" key="4">
    <source>
        <dbReference type="EnsemblMetazoa" id="SMAR014556-PA"/>
    </source>
</evidence>
<comment type="catalytic activity">
    <reaction evidence="3">
        <text>Random hydrolysis of (1-&gt;4)-linkages between N-acetyl-beta-D-glucosamine and D-glucuronate residues in hyaluronate.</text>
        <dbReference type="EC" id="3.2.1.35"/>
    </reaction>
</comment>
<dbReference type="EC" id="3.2.1.35" evidence="3"/>
<evidence type="ECO:0000256" key="2">
    <source>
        <dbReference type="ARBA" id="ARBA00023157"/>
    </source>
</evidence>
<dbReference type="SUPFAM" id="SSF51445">
    <property type="entry name" value="(Trans)glycosidases"/>
    <property type="match status" value="1"/>
</dbReference>
<keyword evidence="2" id="KW-1015">Disulfide bond</keyword>
<dbReference type="PANTHER" id="PTHR11769">
    <property type="entry name" value="HYALURONIDASE"/>
    <property type="match status" value="1"/>
</dbReference>
<dbReference type="AlphaFoldDB" id="T1JL26"/>
<proteinExistence type="inferred from homology"/>
<keyword evidence="3" id="KW-0378">Hydrolase</keyword>
<dbReference type="Proteomes" id="UP000014500">
    <property type="component" value="Unassembled WGS sequence"/>
</dbReference>
<dbReference type="EMBL" id="JH431675">
    <property type="status" value="NOT_ANNOTATED_CDS"/>
    <property type="molecule type" value="Genomic_DNA"/>
</dbReference>
<dbReference type="PANTHER" id="PTHR11769:SF35">
    <property type="entry name" value="HYALURONIDASE"/>
    <property type="match status" value="1"/>
</dbReference>
<sequence length="106" mass="12281">MLPIYPYTSIHYRDSTTFMSVEDILITIGQAAALRLPGVIMWGAYANFNSEGKCTTFSNYVHSIFGPTLNKIRESLENNTHVLRFDDGLNEELWAQKIFEFYDYEK</sequence>
<comment type="similarity">
    <text evidence="1 3">Belongs to the glycosyl hydrolase 56 family.</text>
</comment>
<name>T1JL26_STRMM</name>
<dbReference type="InterPro" id="IPR013785">
    <property type="entry name" value="Aldolase_TIM"/>
</dbReference>
<keyword evidence="3" id="KW-0326">Glycosidase</keyword>
<dbReference type="GO" id="GO:0004415">
    <property type="term" value="F:hyalurononglucosaminidase activity"/>
    <property type="evidence" value="ECO:0007669"/>
    <property type="project" value="UniProtKB-UniRule"/>
</dbReference>
<keyword evidence="5" id="KW-1185">Reference proteome</keyword>
<evidence type="ECO:0000256" key="3">
    <source>
        <dbReference type="RuleBase" id="RU610713"/>
    </source>
</evidence>
<dbReference type="EnsemblMetazoa" id="SMAR014556-RA">
    <property type="protein sequence ID" value="SMAR014556-PA"/>
    <property type="gene ID" value="SMAR014556"/>
</dbReference>
<evidence type="ECO:0000256" key="1">
    <source>
        <dbReference type="ARBA" id="ARBA00008871"/>
    </source>
</evidence>